<keyword evidence="5" id="KW-0067">ATP-binding</keyword>
<dbReference type="GO" id="GO:0005524">
    <property type="term" value="F:ATP binding"/>
    <property type="evidence" value="ECO:0007669"/>
    <property type="project" value="UniProtKB-KW"/>
</dbReference>
<dbReference type="EMBL" id="PYDT01002301">
    <property type="protein sequence ID" value="THU42172.1"/>
    <property type="molecule type" value="Genomic_DNA"/>
</dbReference>
<keyword evidence="4" id="KW-0418">Kinase</keyword>
<dbReference type="Proteomes" id="UP000317650">
    <property type="component" value="Unassembled WGS sequence"/>
</dbReference>
<dbReference type="AlphaFoldDB" id="A0A4S8I5F1"/>
<proteinExistence type="predicted"/>
<evidence type="ECO:0000256" key="2">
    <source>
        <dbReference type="ARBA" id="ARBA00022679"/>
    </source>
</evidence>
<evidence type="ECO:0000256" key="4">
    <source>
        <dbReference type="ARBA" id="ARBA00022777"/>
    </source>
</evidence>
<name>A0A4S8I5F1_MUSBA</name>
<dbReference type="GO" id="GO:0007165">
    <property type="term" value="P:signal transduction"/>
    <property type="evidence" value="ECO:0007669"/>
    <property type="project" value="TreeGrafter"/>
</dbReference>
<keyword evidence="7" id="KW-1185">Reference proteome</keyword>
<keyword evidence="1" id="KW-0723">Serine/threonine-protein kinase</keyword>
<evidence type="ECO:0000256" key="1">
    <source>
        <dbReference type="ARBA" id="ARBA00022527"/>
    </source>
</evidence>
<evidence type="ECO:0000256" key="3">
    <source>
        <dbReference type="ARBA" id="ARBA00022741"/>
    </source>
</evidence>
<protein>
    <recommendedName>
        <fullName evidence="8">Protein kinase domain-containing protein</fullName>
    </recommendedName>
</protein>
<keyword evidence="3" id="KW-0547">Nucleotide-binding</keyword>
<gene>
    <name evidence="6" type="ORF">C4D60_Mb00t19880</name>
</gene>
<comment type="caution">
    <text evidence="6">The sequence shown here is derived from an EMBL/GenBank/DDBJ whole genome shotgun (WGS) entry which is preliminary data.</text>
</comment>
<evidence type="ECO:0000256" key="5">
    <source>
        <dbReference type="ARBA" id="ARBA00022840"/>
    </source>
</evidence>
<evidence type="ECO:0008006" key="8">
    <source>
        <dbReference type="Google" id="ProtNLM"/>
    </source>
</evidence>
<keyword evidence="2" id="KW-0808">Transferase</keyword>
<organism evidence="6 7">
    <name type="scientific">Musa balbisiana</name>
    <name type="common">Banana</name>
    <dbReference type="NCBI Taxonomy" id="52838"/>
    <lineage>
        <taxon>Eukaryota</taxon>
        <taxon>Viridiplantae</taxon>
        <taxon>Streptophyta</taxon>
        <taxon>Embryophyta</taxon>
        <taxon>Tracheophyta</taxon>
        <taxon>Spermatophyta</taxon>
        <taxon>Magnoliopsida</taxon>
        <taxon>Liliopsida</taxon>
        <taxon>Zingiberales</taxon>
        <taxon>Musaceae</taxon>
        <taxon>Musa</taxon>
    </lineage>
</organism>
<dbReference type="GO" id="GO:0004674">
    <property type="term" value="F:protein serine/threonine kinase activity"/>
    <property type="evidence" value="ECO:0007669"/>
    <property type="project" value="UniProtKB-KW"/>
</dbReference>
<accession>A0A4S8I5F1</accession>
<dbReference type="InterPro" id="IPR011009">
    <property type="entry name" value="Kinase-like_dom_sf"/>
</dbReference>
<evidence type="ECO:0000313" key="7">
    <source>
        <dbReference type="Proteomes" id="UP000317650"/>
    </source>
</evidence>
<evidence type="ECO:0000313" key="6">
    <source>
        <dbReference type="EMBL" id="THU42172.1"/>
    </source>
</evidence>
<dbReference type="SUPFAM" id="SSF56112">
    <property type="entry name" value="Protein kinase-like (PK-like)"/>
    <property type="match status" value="1"/>
</dbReference>
<sequence>MRRGRTLGEGNFGKVNRQVAPSTTKIYGLEYVNGGELFDINLIEGKLSERKERLFQHLIDASAIVTIRPEIVGLCKRNHKVSDFAISALPQHLGLMLDFAAPHMWGAANYLAPEVISTTSFHFCFPSSYSCASCLTILVAMHHFPLSKREVYGRCEVSAISVLGFVFSRSSSPAICFPFDDRNLAVLYRRDALFTRM</sequence>
<dbReference type="PANTHER" id="PTHR43895">
    <property type="entry name" value="CALCIUM/CALMODULIN-DEPENDENT PROTEIN KINASE KINASE-RELATED"/>
    <property type="match status" value="1"/>
</dbReference>
<reference evidence="6 7" key="1">
    <citation type="journal article" date="2019" name="Nat. Plants">
        <title>Genome sequencing of Musa balbisiana reveals subgenome evolution and function divergence in polyploid bananas.</title>
        <authorList>
            <person name="Yao X."/>
        </authorList>
    </citation>
    <scope>NUCLEOTIDE SEQUENCE [LARGE SCALE GENOMIC DNA]</scope>
    <source>
        <strain evidence="7">cv. DH-PKW</strain>
        <tissue evidence="6">Leaves</tissue>
    </source>
</reference>
<dbReference type="PANTHER" id="PTHR43895:SF65">
    <property type="entry name" value="CBL-INTERACTING PROTEIN KINASE 21"/>
    <property type="match status" value="1"/>
</dbReference>
<dbReference type="STRING" id="52838.A0A4S8I5F1"/>